<evidence type="ECO:0000313" key="3">
    <source>
        <dbReference type="Proteomes" id="UP001159641"/>
    </source>
</evidence>
<dbReference type="EMBL" id="JAIQCJ010002147">
    <property type="protein sequence ID" value="KAJ8781323.1"/>
    <property type="molecule type" value="Genomic_DNA"/>
</dbReference>
<name>A0AB34GMR0_ESCRO</name>
<accession>A0AB34GMR0</accession>
<feature type="compositionally biased region" description="Basic and acidic residues" evidence="1">
    <location>
        <begin position="56"/>
        <end position="66"/>
    </location>
</feature>
<gene>
    <name evidence="2" type="ORF">J1605_011307</name>
</gene>
<dbReference type="AlphaFoldDB" id="A0AB34GMR0"/>
<evidence type="ECO:0000313" key="2">
    <source>
        <dbReference type="EMBL" id="KAJ8781323.1"/>
    </source>
</evidence>
<evidence type="ECO:0000256" key="1">
    <source>
        <dbReference type="SAM" id="MobiDB-lite"/>
    </source>
</evidence>
<keyword evidence="3" id="KW-1185">Reference proteome</keyword>
<protein>
    <submittedName>
        <fullName evidence="2">Uncharacterized protein</fullName>
    </submittedName>
</protein>
<feature type="region of interest" description="Disordered" evidence="1">
    <location>
        <begin position="54"/>
        <end position="77"/>
    </location>
</feature>
<sequence>MRGVHRGQLPCDGCTCRQGHLLATRNQGPRLKRLLLCLHNFPLADLLQNQGLRGELPNEKPADYMDRHRKGVPLRLGSPAVRGRAPIWAAAVGPPRRRGALVRTRLGAVLGPGCSRRRRTTVRGAGTRRR</sequence>
<comment type="caution">
    <text evidence="2">The sequence shown here is derived from an EMBL/GenBank/DDBJ whole genome shotgun (WGS) entry which is preliminary data.</text>
</comment>
<proteinExistence type="predicted"/>
<reference evidence="2 3" key="1">
    <citation type="submission" date="2022-11" db="EMBL/GenBank/DDBJ databases">
        <title>Whole genome sequence of Eschrichtius robustus ER-17-0199.</title>
        <authorList>
            <person name="Bruniche-Olsen A."/>
            <person name="Black A.N."/>
            <person name="Fields C.J."/>
            <person name="Walden K."/>
            <person name="Dewoody J.A."/>
        </authorList>
    </citation>
    <scope>NUCLEOTIDE SEQUENCE [LARGE SCALE GENOMIC DNA]</scope>
    <source>
        <strain evidence="2">ER-17-0199</strain>
        <tissue evidence="2">Blubber</tissue>
    </source>
</reference>
<organism evidence="2 3">
    <name type="scientific">Eschrichtius robustus</name>
    <name type="common">California gray whale</name>
    <name type="synonym">Eschrichtius gibbosus</name>
    <dbReference type="NCBI Taxonomy" id="9764"/>
    <lineage>
        <taxon>Eukaryota</taxon>
        <taxon>Metazoa</taxon>
        <taxon>Chordata</taxon>
        <taxon>Craniata</taxon>
        <taxon>Vertebrata</taxon>
        <taxon>Euteleostomi</taxon>
        <taxon>Mammalia</taxon>
        <taxon>Eutheria</taxon>
        <taxon>Laurasiatheria</taxon>
        <taxon>Artiodactyla</taxon>
        <taxon>Whippomorpha</taxon>
        <taxon>Cetacea</taxon>
        <taxon>Mysticeti</taxon>
        <taxon>Eschrichtiidae</taxon>
        <taxon>Eschrichtius</taxon>
    </lineage>
</organism>
<dbReference type="Proteomes" id="UP001159641">
    <property type="component" value="Unassembled WGS sequence"/>
</dbReference>